<evidence type="ECO:0000256" key="2">
    <source>
        <dbReference type="SAM" id="MobiDB-lite"/>
    </source>
</evidence>
<feature type="coiled-coil region" evidence="1">
    <location>
        <begin position="107"/>
        <end position="141"/>
    </location>
</feature>
<dbReference type="EMBL" id="JAIVFL010000001">
    <property type="protein sequence ID" value="MCI4674445.1"/>
    <property type="molecule type" value="Genomic_DNA"/>
</dbReference>
<accession>A0ABS9YT95</accession>
<feature type="compositionally biased region" description="Pro residues" evidence="2">
    <location>
        <begin position="254"/>
        <end position="270"/>
    </location>
</feature>
<gene>
    <name evidence="5" type="ORF">K9U37_05685</name>
</gene>
<sequence>MTVLSRGARNRRGRRPGWLLLTTLLVLAIVASSALVFTNEVELLKLAVILSLWAAVIAAFVSVIYRRQSDVDAARARDLKLVYDLQLDREISARREYELSVETHLRRELASELRAQAADEVAALRAELAALRANLEILFDADLGDRPALEGDRVAAGYGDWTRDTATMPPTPGRVESSRITPVTEEDSTGDTAENPIIDVPEEPLAPPQPPQQRYGPPPPRRRHTEDQPYLETDYRGSHRRSLENPENGERLPAPEPPFAPPPPQRPEPQPVTVSAPEPEPEPEPAAPRPRHVVEAPGNGQSAPAMTSPPSPPPPAPRHRGAETATEPDEGSGGLHAGGQSVGDLLARLQANGTGGGGRRRRRED</sequence>
<feature type="transmembrane region" description="Helical" evidence="3">
    <location>
        <begin position="43"/>
        <end position="65"/>
    </location>
</feature>
<dbReference type="Pfam" id="PF20570">
    <property type="entry name" value="DUF6779"/>
    <property type="match status" value="1"/>
</dbReference>
<feature type="compositionally biased region" description="Pro residues" evidence="2">
    <location>
        <begin position="204"/>
        <end position="219"/>
    </location>
</feature>
<evidence type="ECO:0000259" key="4">
    <source>
        <dbReference type="Pfam" id="PF20570"/>
    </source>
</evidence>
<keyword evidence="3" id="KW-1133">Transmembrane helix</keyword>
<keyword evidence="1" id="KW-0175">Coiled coil</keyword>
<evidence type="ECO:0000313" key="6">
    <source>
        <dbReference type="Proteomes" id="UP001139068"/>
    </source>
</evidence>
<evidence type="ECO:0000256" key="1">
    <source>
        <dbReference type="SAM" id="Coils"/>
    </source>
</evidence>
<keyword evidence="6" id="KW-1185">Reference proteome</keyword>
<keyword evidence="3" id="KW-0812">Transmembrane</keyword>
<evidence type="ECO:0000256" key="3">
    <source>
        <dbReference type="SAM" id="Phobius"/>
    </source>
</evidence>
<dbReference type="InterPro" id="IPR046706">
    <property type="entry name" value="DUF6779"/>
</dbReference>
<comment type="caution">
    <text evidence="5">The sequence shown here is derived from an EMBL/GenBank/DDBJ whole genome shotgun (WGS) entry which is preliminary data.</text>
</comment>
<feature type="compositionally biased region" description="Basic and acidic residues" evidence="2">
    <location>
        <begin position="233"/>
        <end position="250"/>
    </location>
</feature>
<dbReference type="Proteomes" id="UP001139068">
    <property type="component" value="Unassembled WGS sequence"/>
</dbReference>
<reference evidence="5" key="1">
    <citation type="journal article" date="2022" name="ISME J.">
        <title>Identification of active gaseous-alkane degraders at natural gas seeps.</title>
        <authorList>
            <person name="Farhan Ul Haque M."/>
            <person name="Hernandez M."/>
            <person name="Crombie A.T."/>
            <person name="Murrell J.C."/>
        </authorList>
    </citation>
    <scope>NUCLEOTIDE SEQUENCE</scope>
    <source>
        <strain evidence="5">ANDR5</strain>
    </source>
</reference>
<proteinExistence type="predicted"/>
<feature type="domain" description="DUF6779" evidence="4">
    <location>
        <begin position="44"/>
        <end position="148"/>
    </location>
</feature>
<evidence type="ECO:0000313" key="5">
    <source>
        <dbReference type="EMBL" id="MCI4674445.1"/>
    </source>
</evidence>
<organism evidence="5 6">
    <name type="scientific">Candidatus Mycolicibacterium alkanivorans</name>
    <dbReference type="NCBI Taxonomy" id="2954114"/>
    <lineage>
        <taxon>Bacteria</taxon>
        <taxon>Bacillati</taxon>
        <taxon>Actinomycetota</taxon>
        <taxon>Actinomycetes</taxon>
        <taxon>Mycobacteriales</taxon>
        <taxon>Mycobacteriaceae</taxon>
        <taxon>Mycolicibacterium</taxon>
    </lineage>
</organism>
<feature type="compositionally biased region" description="Gly residues" evidence="2">
    <location>
        <begin position="331"/>
        <end position="341"/>
    </location>
</feature>
<dbReference type="RefSeq" id="WP_243070877.1">
    <property type="nucleotide sequence ID" value="NZ_JAIVFL010000001.1"/>
</dbReference>
<feature type="region of interest" description="Disordered" evidence="2">
    <location>
        <begin position="160"/>
        <end position="365"/>
    </location>
</feature>
<protein>
    <recommendedName>
        <fullName evidence="4">DUF6779 domain-containing protein</fullName>
    </recommendedName>
</protein>
<keyword evidence="3" id="KW-0472">Membrane</keyword>
<feature type="compositionally biased region" description="Pro residues" evidence="2">
    <location>
        <begin position="307"/>
        <end position="316"/>
    </location>
</feature>
<name>A0ABS9YT95_9MYCO</name>